<protein>
    <submittedName>
        <fullName evidence="1">Uncharacterized protein</fullName>
    </submittedName>
</protein>
<dbReference type="AlphaFoldDB" id="A0A385U1C5"/>
<keyword evidence="2" id="KW-1185">Reference proteome</keyword>
<reference evidence="1 2" key="1">
    <citation type="submission" date="2018-09" db="EMBL/GenBank/DDBJ databases">
        <title>Genome Sequence of Paenibacillus lautus Strain E7593-69, Azo Dye-Degrading Bacteria, Isolated from Commercial Tattoo Inks.</title>
        <authorList>
            <person name="Nho S.W."/>
            <person name="Kim S.-J."/>
            <person name="Kweon O."/>
            <person name="Cerniglia C.E."/>
        </authorList>
    </citation>
    <scope>NUCLEOTIDE SEQUENCE [LARGE SCALE GENOMIC DNA]</scope>
    <source>
        <strain evidence="1 2">E7593-69</strain>
    </source>
</reference>
<gene>
    <name evidence="1" type="ORF">D5F53_30605</name>
</gene>
<organism evidence="1 2">
    <name type="scientific">Paenibacillus lautus</name>
    <name type="common">Bacillus lautus</name>
    <dbReference type="NCBI Taxonomy" id="1401"/>
    <lineage>
        <taxon>Bacteria</taxon>
        <taxon>Bacillati</taxon>
        <taxon>Bacillota</taxon>
        <taxon>Bacilli</taxon>
        <taxon>Bacillales</taxon>
        <taxon>Paenibacillaceae</taxon>
        <taxon>Paenibacillus</taxon>
    </lineage>
</organism>
<dbReference type="Proteomes" id="UP000266552">
    <property type="component" value="Chromosome"/>
</dbReference>
<name>A0A385U1C5_PAELA</name>
<evidence type="ECO:0000313" key="2">
    <source>
        <dbReference type="Proteomes" id="UP000266552"/>
    </source>
</evidence>
<dbReference type="RefSeq" id="WP_119850816.1">
    <property type="nucleotide sequence ID" value="NZ_CP032412.1"/>
</dbReference>
<dbReference type="KEGG" id="plw:D5F53_30605"/>
<sequence>MNALTRTTASVPWQRLTTAYGRGTDIPRLLETRQYKELASLIEHQGTLWQTTPWALLMLLRELAKQKPEQVSSEEMELYLSVASAITVEYMDSPQTVETMDKLLDERYLWPEDDEEDDWRWEEEEPPGYEAEIFIRYYYFSYVLLQEAAPVFRAIMNGNDQHTDIISELLALIEPEDAGM</sequence>
<evidence type="ECO:0000313" key="1">
    <source>
        <dbReference type="EMBL" id="AYB47385.1"/>
    </source>
</evidence>
<proteinExistence type="predicted"/>
<dbReference type="EMBL" id="CP032412">
    <property type="protein sequence ID" value="AYB47385.1"/>
    <property type="molecule type" value="Genomic_DNA"/>
</dbReference>
<accession>A0A385U1C5</accession>